<keyword evidence="4 7" id="KW-0408">Iron</keyword>
<dbReference type="AlphaFoldDB" id="A0A938WL90"/>
<name>A0A938WL90_9BACT</name>
<comment type="cofactor">
    <cofactor evidence="7">
        <name>[4Fe-4S] cluster</name>
        <dbReference type="ChEBI" id="CHEBI:49883"/>
    </cofactor>
    <text evidence="7">Binds 1 [4Fe-4S] cluster.</text>
</comment>
<comment type="function">
    <text evidence="7">Converts 2C-methyl-D-erythritol 2,4-cyclodiphosphate (ME-2,4cPP) into 1-hydroxy-2-methyl-2-(E)-butenyl 4-diphosphate.</text>
</comment>
<dbReference type="EMBL" id="JACJJL010000001">
    <property type="protein sequence ID" value="MBM6660273.1"/>
    <property type="molecule type" value="Genomic_DNA"/>
</dbReference>
<gene>
    <name evidence="7" type="primary">ispG</name>
    <name evidence="10" type="ORF">H6B30_00640</name>
</gene>
<evidence type="ECO:0000313" key="10">
    <source>
        <dbReference type="EMBL" id="MBM6660273.1"/>
    </source>
</evidence>
<dbReference type="Pfam" id="PF04551">
    <property type="entry name" value="GcpE"/>
    <property type="match status" value="1"/>
</dbReference>
<feature type="domain" description="IspG TIM-barrel" evidence="8">
    <location>
        <begin position="12"/>
        <end position="281"/>
    </location>
</feature>
<dbReference type="InterPro" id="IPR004588">
    <property type="entry name" value="IspG_bac-typ"/>
</dbReference>
<comment type="caution">
    <text evidence="10">The sequence shown here is derived from an EMBL/GenBank/DDBJ whole genome shotgun (WGS) entry which is preliminary data.</text>
</comment>
<dbReference type="RefSeq" id="WP_205106871.1">
    <property type="nucleotide sequence ID" value="NZ_JACJJL010000001.1"/>
</dbReference>
<dbReference type="InterPro" id="IPR011005">
    <property type="entry name" value="Dihydropteroate_synth-like_sf"/>
</dbReference>
<dbReference type="GO" id="GO:0016114">
    <property type="term" value="P:terpenoid biosynthetic process"/>
    <property type="evidence" value="ECO:0007669"/>
    <property type="project" value="InterPro"/>
</dbReference>
<dbReference type="GO" id="GO:0141197">
    <property type="term" value="F:4-hydroxy-3-methylbut-2-enyl-diphosphate synthase activity (flavodoxin)"/>
    <property type="evidence" value="ECO:0007669"/>
    <property type="project" value="UniProtKB-EC"/>
</dbReference>
<evidence type="ECO:0000256" key="4">
    <source>
        <dbReference type="ARBA" id="ARBA00023004"/>
    </source>
</evidence>
<protein>
    <recommendedName>
        <fullName evidence="7">4-hydroxy-3-methylbut-2-en-1-yl diphosphate synthase (flavodoxin)</fullName>
        <ecNumber evidence="7">1.17.7.3</ecNumber>
    </recommendedName>
    <alternativeName>
        <fullName evidence="7">1-hydroxy-2-methyl-2-(E)-butenyl 4-diphosphate synthase</fullName>
    </alternativeName>
</protein>
<dbReference type="HAMAP" id="MF_00159">
    <property type="entry name" value="IspG"/>
    <property type="match status" value="1"/>
</dbReference>
<evidence type="ECO:0000313" key="11">
    <source>
        <dbReference type="Proteomes" id="UP000764045"/>
    </source>
</evidence>
<evidence type="ECO:0000256" key="5">
    <source>
        <dbReference type="ARBA" id="ARBA00023014"/>
    </source>
</evidence>
<dbReference type="FunFam" id="3.20.20.20:FF:000005">
    <property type="entry name" value="4-hydroxy-3-methylbut-2-en-1-yl diphosphate synthase (flavodoxin)"/>
    <property type="match status" value="1"/>
</dbReference>
<keyword evidence="1 7" id="KW-0004">4Fe-4S</keyword>
<dbReference type="Proteomes" id="UP000764045">
    <property type="component" value="Unassembled WGS sequence"/>
</dbReference>
<evidence type="ECO:0000256" key="3">
    <source>
        <dbReference type="ARBA" id="ARBA00023002"/>
    </source>
</evidence>
<keyword evidence="5 7" id="KW-0411">Iron-sulfur</keyword>
<comment type="pathway">
    <text evidence="7">Isoprenoid biosynthesis; isopentenyl diphosphate biosynthesis via DXP pathway; isopentenyl diphosphate from 1-deoxy-D-xylulose 5-phosphate: step 5/6.</text>
</comment>
<dbReference type="SUPFAM" id="SSF56014">
    <property type="entry name" value="Nitrite and sulphite reductase 4Fe-4S domain-like"/>
    <property type="match status" value="1"/>
</dbReference>
<comment type="similarity">
    <text evidence="7">Belongs to the IspG family.</text>
</comment>
<feature type="binding site" evidence="7">
    <location>
        <position position="588"/>
    </location>
    <ligand>
        <name>[4Fe-4S] cluster</name>
        <dbReference type="ChEBI" id="CHEBI:49883"/>
    </ligand>
</feature>
<keyword evidence="3 7" id="KW-0560">Oxidoreductase</keyword>
<keyword evidence="11" id="KW-1185">Reference proteome</keyword>
<evidence type="ECO:0000259" key="9">
    <source>
        <dbReference type="Pfam" id="PF26540"/>
    </source>
</evidence>
<comment type="catalytic activity">
    <reaction evidence="7">
        <text>(2E)-4-hydroxy-3-methylbut-2-enyl diphosphate + oxidized [flavodoxin] + H2O + 2 H(+) = 2-C-methyl-D-erythritol 2,4-cyclic diphosphate + reduced [flavodoxin]</text>
        <dbReference type="Rhea" id="RHEA:43604"/>
        <dbReference type="Rhea" id="RHEA-COMP:10622"/>
        <dbReference type="Rhea" id="RHEA-COMP:10623"/>
        <dbReference type="ChEBI" id="CHEBI:15377"/>
        <dbReference type="ChEBI" id="CHEBI:15378"/>
        <dbReference type="ChEBI" id="CHEBI:57618"/>
        <dbReference type="ChEBI" id="CHEBI:58210"/>
        <dbReference type="ChEBI" id="CHEBI:58483"/>
        <dbReference type="ChEBI" id="CHEBI:128753"/>
        <dbReference type="EC" id="1.17.7.3"/>
    </reaction>
</comment>
<feature type="binding site" evidence="7">
    <location>
        <position position="554"/>
    </location>
    <ligand>
        <name>[4Fe-4S] cluster</name>
        <dbReference type="ChEBI" id="CHEBI:49883"/>
    </ligand>
</feature>
<evidence type="ECO:0000256" key="7">
    <source>
        <dbReference type="HAMAP-Rule" id="MF_00159"/>
    </source>
</evidence>
<accession>A0A938WL90</accession>
<keyword evidence="2 7" id="KW-0479">Metal-binding</keyword>
<dbReference type="NCBIfam" id="NF002534">
    <property type="entry name" value="PRK02048.1"/>
    <property type="match status" value="1"/>
</dbReference>
<evidence type="ECO:0000259" key="8">
    <source>
        <dbReference type="Pfam" id="PF04551"/>
    </source>
</evidence>
<dbReference type="InterPro" id="IPR058579">
    <property type="entry name" value="IspG_C"/>
</dbReference>
<dbReference type="Gene3D" id="3.30.413.10">
    <property type="entry name" value="Sulfite Reductase Hemoprotein, domain 1"/>
    <property type="match status" value="1"/>
</dbReference>
<dbReference type="GO" id="GO:0051539">
    <property type="term" value="F:4 iron, 4 sulfur cluster binding"/>
    <property type="evidence" value="ECO:0007669"/>
    <property type="project" value="UniProtKB-UniRule"/>
</dbReference>
<dbReference type="PANTHER" id="PTHR30454">
    <property type="entry name" value="4-HYDROXY-3-METHYLBUT-2-EN-1-YL DIPHOSPHATE SYNTHASE"/>
    <property type="match status" value="1"/>
</dbReference>
<dbReference type="GO" id="GO:0046429">
    <property type="term" value="F:4-hydroxy-3-methylbut-2-en-1-yl diphosphate synthase activity (ferredoxin)"/>
    <property type="evidence" value="ECO:0007669"/>
    <property type="project" value="UniProtKB-UniRule"/>
</dbReference>
<dbReference type="InterPro" id="IPR045854">
    <property type="entry name" value="NO2/SO3_Rdtase_4Fe4S_sf"/>
</dbReference>
<dbReference type="EC" id="1.17.7.3" evidence="7"/>
<feature type="binding site" evidence="7">
    <location>
        <position position="595"/>
    </location>
    <ligand>
        <name>[4Fe-4S] cluster</name>
        <dbReference type="ChEBI" id="CHEBI:49883"/>
    </ligand>
</feature>
<organism evidence="10 11">
    <name type="scientific">Marseilla massiliensis</name>
    <dbReference type="NCBI Taxonomy" id="1841864"/>
    <lineage>
        <taxon>Bacteria</taxon>
        <taxon>Pseudomonadati</taxon>
        <taxon>Bacteroidota</taxon>
        <taxon>Bacteroidia</taxon>
        <taxon>Bacteroidales</taxon>
        <taxon>Prevotellaceae</taxon>
        <taxon>Marseilla</taxon>
    </lineage>
</organism>
<feature type="binding site" evidence="7">
    <location>
        <position position="557"/>
    </location>
    <ligand>
        <name>[4Fe-4S] cluster</name>
        <dbReference type="ChEBI" id="CHEBI:49883"/>
    </ligand>
</feature>
<evidence type="ECO:0000256" key="2">
    <source>
        <dbReference type="ARBA" id="ARBA00022723"/>
    </source>
</evidence>
<reference evidence="10 11" key="1">
    <citation type="journal article" date="2021" name="Sci. Rep.">
        <title>The distribution of antibiotic resistance genes in chicken gut microbiota commensals.</title>
        <authorList>
            <person name="Juricova H."/>
            <person name="Matiasovicova J."/>
            <person name="Kubasova T."/>
            <person name="Cejkova D."/>
            <person name="Rychlik I."/>
        </authorList>
    </citation>
    <scope>NUCLEOTIDE SEQUENCE [LARGE SCALE GENOMIC DNA]</scope>
    <source>
        <strain evidence="10 11">An819</strain>
    </source>
</reference>
<dbReference type="Gene3D" id="3.20.20.20">
    <property type="entry name" value="Dihydropteroate synthase-like"/>
    <property type="match status" value="1"/>
</dbReference>
<evidence type="ECO:0000256" key="6">
    <source>
        <dbReference type="ARBA" id="ARBA00023229"/>
    </source>
</evidence>
<keyword evidence="6 7" id="KW-0414">Isoprene biosynthesis</keyword>
<evidence type="ECO:0000256" key="1">
    <source>
        <dbReference type="ARBA" id="ARBA00022485"/>
    </source>
</evidence>
<dbReference type="PIRSF" id="PIRSF037336">
    <property type="entry name" value="IspG_like"/>
    <property type="match status" value="1"/>
</dbReference>
<proteinExistence type="inferred from homology"/>
<feature type="domain" description="IspG C-terminal" evidence="9">
    <location>
        <begin position="550"/>
        <end position="638"/>
    </location>
</feature>
<dbReference type="NCBIfam" id="TIGR00612">
    <property type="entry name" value="ispG_gcpE"/>
    <property type="match status" value="1"/>
</dbReference>
<dbReference type="PANTHER" id="PTHR30454:SF0">
    <property type="entry name" value="4-HYDROXY-3-METHYLBUT-2-EN-1-YL DIPHOSPHATE SYNTHASE (FERREDOXIN), CHLOROPLASTIC"/>
    <property type="match status" value="1"/>
</dbReference>
<sequence>MTDLFNYRRRQTTAVSIGNTPLGGEWPIRIQSMTTTPTTDTEASVAQAKRIADAGGEYVRLTTQGVKEAENLRNINAALRAEGYEVPLVADVHFNPKVAEVAALYAEKVRINPGNYVDPARTFKKLEYTDAEYAAELRKIEERFVPLLDICRQNHTALRIGVNHGSLSDRIMSRYGDTPEGIVESCMEFLRICRRERFDDVVISIKASNTVVMVRSVRLLVGAMEAEGMAYPLHLGVTEAGEGEDGRIKSAVGIGALLADGIGDTVRVSLSEEPEAEIPVARHLVDYVTARAGHAPIPAEEAPGFNWVSPARRHTRRVGRVGGDAVPVVVGSLIGGKAPSDADFVYIGDGSAWAGEADWTVDGRTGGGAVDPLPGADPAVAARRKGPALLADFNVWADLSAAHPEAEIYPVFPHTALPFVGMADAAVKFIVLQYGVAAEEYLACLKAHPEAVVVCVANNANRLGSQRALVHEMMAAGVENPVVFCQMYRHGADGKGDFQIEAAADMGALMMDGLCDGVWLMNDGSLPQADIEATAFGILQAARLRMTKTEYISCPGCGRTLYDLRSTIARIKEATASMTGLKIGIMGCIVNGPGEMADADYGYVGAGRGKISLYRRKECVAKNIPEEEAVERLLALIEADRRASAQ</sequence>
<dbReference type="GO" id="GO:0019288">
    <property type="term" value="P:isopentenyl diphosphate biosynthetic process, methylerythritol 4-phosphate pathway"/>
    <property type="evidence" value="ECO:0007669"/>
    <property type="project" value="UniProtKB-UniRule"/>
</dbReference>
<dbReference type="InterPro" id="IPR058578">
    <property type="entry name" value="IspG_TIM"/>
</dbReference>
<dbReference type="GO" id="GO:0005506">
    <property type="term" value="F:iron ion binding"/>
    <property type="evidence" value="ECO:0007669"/>
    <property type="project" value="InterPro"/>
</dbReference>
<dbReference type="Pfam" id="PF26540">
    <property type="entry name" value="GcpE_C"/>
    <property type="match status" value="1"/>
</dbReference>
<dbReference type="InterPro" id="IPR017178">
    <property type="entry name" value="IspG_atypical"/>
</dbReference>